<dbReference type="GO" id="GO:0003723">
    <property type="term" value="F:RNA binding"/>
    <property type="evidence" value="ECO:0007669"/>
    <property type="project" value="UniProtKB-KW"/>
</dbReference>
<dbReference type="NCBIfam" id="NF008805">
    <property type="entry name" value="PRK11824.1"/>
    <property type="match status" value="1"/>
</dbReference>
<dbReference type="PANTHER" id="PTHR11252">
    <property type="entry name" value="POLYRIBONUCLEOTIDE NUCLEOTIDYLTRANSFERASE"/>
    <property type="match status" value="1"/>
</dbReference>
<dbReference type="SUPFAM" id="SSF54211">
    <property type="entry name" value="Ribosomal protein S5 domain 2-like"/>
    <property type="match status" value="2"/>
</dbReference>
<dbReference type="Pfam" id="PF01138">
    <property type="entry name" value="RNase_PH"/>
    <property type="match status" value="2"/>
</dbReference>
<keyword evidence="4" id="KW-0460">Magnesium</keyword>
<dbReference type="Proteomes" id="UP000259273">
    <property type="component" value="Unassembled WGS sequence"/>
</dbReference>
<dbReference type="GO" id="GO:0006402">
    <property type="term" value="P:mRNA catabolic process"/>
    <property type="evidence" value="ECO:0007669"/>
    <property type="project" value="UniProtKB-UniRule"/>
</dbReference>
<dbReference type="InterPro" id="IPR001247">
    <property type="entry name" value="ExoRNase_PH_dom1"/>
</dbReference>
<evidence type="ECO:0000259" key="8">
    <source>
        <dbReference type="Pfam" id="PF03725"/>
    </source>
</evidence>
<protein>
    <recommendedName>
        <fullName evidence="1 6">Polyribonucleotide nucleotidyltransferase</fullName>
        <ecNumber evidence="1 6">2.7.7.8</ecNumber>
    </recommendedName>
</protein>
<dbReference type="InterPro" id="IPR015847">
    <property type="entry name" value="ExoRNase_PH_dom2"/>
</dbReference>
<dbReference type="InterPro" id="IPR012162">
    <property type="entry name" value="PNPase"/>
</dbReference>
<feature type="domain" description="Polyribonucleotide nucleotidyltransferase RNA-binding" evidence="9">
    <location>
        <begin position="241"/>
        <end position="319"/>
    </location>
</feature>
<dbReference type="FunFam" id="3.30.230.70:FF:000001">
    <property type="entry name" value="Polyribonucleotide nucleotidyltransferase"/>
    <property type="match status" value="1"/>
</dbReference>
<dbReference type="SUPFAM" id="SSF55666">
    <property type="entry name" value="Ribonuclease PH domain 2-like"/>
    <property type="match status" value="1"/>
</dbReference>
<evidence type="ECO:0000256" key="3">
    <source>
        <dbReference type="ARBA" id="ARBA00022695"/>
    </source>
</evidence>
<gene>
    <name evidence="10" type="primary">pnp</name>
    <name evidence="10" type="ORF">DCP75_02295</name>
</gene>
<dbReference type="InterPro" id="IPR020568">
    <property type="entry name" value="Ribosomal_Su5_D2-typ_SF"/>
</dbReference>
<evidence type="ECO:0000256" key="2">
    <source>
        <dbReference type="ARBA" id="ARBA00022679"/>
    </source>
</evidence>
<accession>A0A3C1KIP2</accession>
<dbReference type="GO" id="GO:0004654">
    <property type="term" value="F:polyribonucleotide nucleotidyltransferase activity"/>
    <property type="evidence" value="ECO:0007669"/>
    <property type="project" value="UniProtKB-UniRule"/>
</dbReference>
<dbReference type="Gene3D" id="3.30.230.70">
    <property type="entry name" value="GHMP Kinase, N-terminal domain"/>
    <property type="match status" value="2"/>
</dbReference>
<dbReference type="AlphaFoldDB" id="A0A3C1KIP2"/>
<dbReference type="GO" id="GO:0000175">
    <property type="term" value="F:3'-5'-RNA exonuclease activity"/>
    <property type="evidence" value="ECO:0007669"/>
    <property type="project" value="TreeGrafter"/>
</dbReference>
<dbReference type="Pfam" id="PF03725">
    <property type="entry name" value="RNase_PH_C"/>
    <property type="match status" value="1"/>
</dbReference>
<evidence type="ECO:0000313" key="10">
    <source>
        <dbReference type="EMBL" id="HAN26557.1"/>
    </source>
</evidence>
<evidence type="ECO:0000259" key="7">
    <source>
        <dbReference type="Pfam" id="PF01138"/>
    </source>
</evidence>
<dbReference type="InterPro" id="IPR027408">
    <property type="entry name" value="PNPase/RNase_PH_dom_sf"/>
</dbReference>
<keyword evidence="5" id="KW-0694">RNA-binding</keyword>
<evidence type="ECO:0000256" key="6">
    <source>
        <dbReference type="NCBIfam" id="TIGR03591"/>
    </source>
</evidence>
<dbReference type="STRING" id="1121937.GCA_000423125_02807"/>
<dbReference type="InterPro" id="IPR015848">
    <property type="entry name" value="PNPase_PH_RNA-bd_bac/org-type"/>
</dbReference>
<feature type="domain" description="Exoribonuclease phosphorolytic" evidence="8">
    <location>
        <begin position="146"/>
        <end position="210"/>
    </location>
</feature>
<dbReference type="CDD" id="cd11363">
    <property type="entry name" value="RNase_PH_PNPase_1"/>
    <property type="match status" value="1"/>
</dbReference>
<evidence type="ECO:0000313" key="11">
    <source>
        <dbReference type="Proteomes" id="UP000259273"/>
    </source>
</evidence>
<feature type="domain" description="Exoribonuclease phosphorolytic" evidence="7">
    <location>
        <begin position="323"/>
        <end position="442"/>
    </location>
</feature>
<evidence type="ECO:0000256" key="4">
    <source>
        <dbReference type="ARBA" id="ARBA00022842"/>
    </source>
</evidence>
<dbReference type="GO" id="GO:0005829">
    <property type="term" value="C:cytosol"/>
    <property type="evidence" value="ECO:0007669"/>
    <property type="project" value="TreeGrafter"/>
</dbReference>
<comment type="caution">
    <text evidence="10">The sequence shown here is derived from an EMBL/GenBank/DDBJ whole genome shotgun (WGS) entry which is preliminary data.</text>
</comment>
<proteinExistence type="predicted"/>
<name>A0A3C1KIP2_9GAMM</name>
<evidence type="ECO:0000256" key="5">
    <source>
        <dbReference type="ARBA" id="ARBA00022884"/>
    </source>
</evidence>
<keyword evidence="3" id="KW-0548">Nucleotidyltransferase</keyword>
<organism evidence="10 11">
    <name type="scientific">Haliea salexigens</name>
    <dbReference type="NCBI Taxonomy" id="287487"/>
    <lineage>
        <taxon>Bacteria</taxon>
        <taxon>Pseudomonadati</taxon>
        <taxon>Pseudomonadota</taxon>
        <taxon>Gammaproteobacteria</taxon>
        <taxon>Cellvibrionales</taxon>
        <taxon>Halieaceae</taxon>
        <taxon>Haliea</taxon>
    </lineage>
</organism>
<sequence length="442" mass="48078">MNPVRKTFQYGGQTVTLETGRIARQATGAVLVTVENTSVLVTVVAEKSAKPGQPFFPLAVHYTEKTYSVGKIPGGFFKREARPSEKETLTSRLIDRPIRPLFPNGFMNEVQVICTVMSADKHIDPDIPAMIGTSAALAISGCPFNGPIGGARVGFNDSTGYMLNPTYDQLKDSKLDMVVAGTEHAVLMVESEAKELSEDQMLGAVLFAHQEMQVVIQAIRDLAAEAGKPRWDWQPPAVNEELTAAVETQVKADLGEAYRITEKALRYDRVSEVRKACVAALAVEGGPSEDEIKDVFKAVEKNLVRKRILAGEPRIDGRDTRTVRAIACETDILPKVHGSALFTRGETQAIGAVTLGSTRDSQIIDALEGERRDPFMLHYNFPPYSVGEAGRVGFTSRREVGHGRLARRGLAAVLPSAEEFPYTIRVVSEITESNGSSSMASV</sequence>
<keyword evidence="2 10" id="KW-0808">Transferase</keyword>
<dbReference type="Pfam" id="PF03726">
    <property type="entry name" value="PNPase"/>
    <property type="match status" value="1"/>
</dbReference>
<evidence type="ECO:0000259" key="9">
    <source>
        <dbReference type="Pfam" id="PF03726"/>
    </source>
</evidence>
<dbReference type="GO" id="GO:0006396">
    <property type="term" value="P:RNA processing"/>
    <property type="evidence" value="ECO:0007669"/>
    <property type="project" value="InterPro"/>
</dbReference>
<dbReference type="EC" id="2.7.7.8" evidence="1 6"/>
<dbReference type="NCBIfam" id="TIGR03591">
    <property type="entry name" value="polynuc_phos"/>
    <property type="match status" value="1"/>
</dbReference>
<feature type="non-terminal residue" evidence="10">
    <location>
        <position position="442"/>
    </location>
</feature>
<evidence type="ECO:0000256" key="1">
    <source>
        <dbReference type="ARBA" id="ARBA00012416"/>
    </source>
</evidence>
<dbReference type="EMBL" id="DMND01000043">
    <property type="protein sequence ID" value="HAN26557.1"/>
    <property type="molecule type" value="Genomic_DNA"/>
</dbReference>
<dbReference type="InterPro" id="IPR036345">
    <property type="entry name" value="ExoRNase_PH_dom2_sf"/>
</dbReference>
<feature type="domain" description="Exoribonuclease phosphorolytic" evidence="7">
    <location>
        <begin position="14"/>
        <end position="143"/>
    </location>
</feature>
<dbReference type="PANTHER" id="PTHR11252:SF0">
    <property type="entry name" value="POLYRIBONUCLEOTIDE NUCLEOTIDYLTRANSFERASE 1, MITOCHONDRIAL"/>
    <property type="match status" value="1"/>
</dbReference>
<reference evidence="10 11" key="1">
    <citation type="journal article" date="2018" name="Nat. Biotechnol.">
        <title>A standardized bacterial taxonomy based on genome phylogeny substantially revises the tree of life.</title>
        <authorList>
            <person name="Parks D.H."/>
            <person name="Chuvochina M."/>
            <person name="Waite D.W."/>
            <person name="Rinke C."/>
            <person name="Skarshewski A."/>
            <person name="Chaumeil P.A."/>
            <person name="Hugenholtz P."/>
        </authorList>
    </citation>
    <scope>NUCLEOTIDE SEQUENCE [LARGE SCALE GENOMIC DNA]</scope>
    <source>
        <strain evidence="10">UBA9158</strain>
    </source>
</reference>